<dbReference type="AlphaFoldDB" id="A0A508Z873"/>
<evidence type="ECO:0000313" key="5">
    <source>
        <dbReference type="Proteomes" id="UP000552935"/>
    </source>
</evidence>
<organism evidence="2 5">
    <name type="scientific">Lacticaseibacillus rhamnosus</name>
    <name type="common">Lactobacillus rhamnosus</name>
    <dbReference type="NCBI Taxonomy" id="47715"/>
    <lineage>
        <taxon>Bacteria</taxon>
        <taxon>Bacillati</taxon>
        <taxon>Bacillota</taxon>
        <taxon>Bacilli</taxon>
        <taxon>Lactobacillales</taxon>
        <taxon>Lactobacillaceae</taxon>
        <taxon>Lacticaseibacillus</taxon>
    </lineage>
</organism>
<feature type="transmembrane region" description="Helical" evidence="1">
    <location>
        <begin position="183"/>
        <end position="206"/>
    </location>
</feature>
<reference evidence="3 4" key="1">
    <citation type="submission" date="2019-04" db="EMBL/GenBank/DDBJ databases">
        <title>Genome Announcement to Ensure Probiotic Safety of Lactobacillus rhamnosus UBLR-58.</title>
        <authorList>
            <person name="Sulthana A."/>
            <person name="Lakshmi S.G."/>
            <person name="Madempudi R.S."/>
        </authorList>
    </citation>
    <scope>NUCLEOTIDE SEQUENCE [LARGE SCALE GENOMIC DNA]</scope>
    <source>
        <strain evidence="3 4">UBLR-58</strain>
    </source>
</reference>
<evidence type="ECO:0000313" key="4">
    <source>
        <dbReference type="Proteomes" id="UP000307517"/>
    </source>
</evidence>
<evidence type="ECO:0000313" key="3">
    <source>
        <dbReference type="EMBL" id="THC80185.1"/>
    </source>
</evidence>
<proteinExistence type="predicted"/>
<reference evidence="2 5" key="2">
    <citation type="submission" date="2020-07" db="EMBL/GenBank/DDBJ databases">
        <title>Organ Donor 1.</title>
        <authorList>
            <person name="Marsh A.J."/>
            <person name="Azcarate-Peril M.A."/>
        </authorList>
    </citation>
    <scope>NUCLEOTIDE SEQUENCE [LARGE SCALE GENOMIC DNA]</scope>
    <source>
        <strain evidence="2 5">AMC0712</strain>
    </source>
</reference>
<dbReference type="Proteomes" id="UP000307517">
    <property type="component" value="Unassembled WGS sequence"/>
</dbReference>
<dbReference type="InterPro" id="IPR025699">
    <property type="entry name" value="ABC2_memb-like"/>
</dbReference>
<keyword evidence="1" id="KW-0472">Membrane</keyword>
<dbReference type="EMBL" id="SSHM01000001">
    <property type="protein sequence ID" value="THC80185.1"/>
    <property type="molecule type" value="Genomic_DNA"/>
</dbReference>
<dbReference type="Pfam" id="PF13346">
    <property type="entry name" value="ABC2_membrane_5"/>
    <property type="match status" value="1"/>
</dbReference>
<feature type="transmembrane region" description="Helical" evidence="1">
    <location>
        <begin position="119"/>
        <end position="138"/>
    </location>
</feature>
<sequence>MTGFLIKDFIIVKKRILKLPVLISLFGAFLVAVFVNKDIAELFVFSSSALAIVALETLFQLDNQSHWKDFLVPYHLNPFKIVGSRYVFYAIACFATSFLAFVMSLIIEIIVPKTSPMQLFGITAIIFVVCSVFGIILLPAMYAFSQSGLMFIFIIILLLMAILPRIRSAKLQAFLMSQNKASLFLVAVAAVACLYVISYFFSVLLYRYR</sequence>
<feature type="transmembrane region" description="Helical" evidence="1">
    <location>
        <begin position="42"/>
        <end position="61"/>
    </location>
</feature>
<feature type="transmembrane region" description="Helical" evidence="1">
    <location>
        <begin position="86"/>
        <end position="107"/>
    </location>
</feature>
<evidence type="ECO:0000313" key="2">
    <source>
        <dbReference type="EMBL" id="NZA04344.1"/>
    </source>
</evidence>
<feature type="transmembrane region" description="Helical" evidence="1">
    <location>
        <begin position="16"/>
        <end position="35"/>
    </location>
</feature>
<protein>
    <submittedName>
        <fullName evidence="2">ABC-2 transporter permease</fullName>
    </submittedName>
</protein>
<keyword evidence="1" id="KW-1133">Transmembrane helix</keyword>
<dbReference type="Proteomes" id="UP000552935">
    <property type="component" value="Unassembled WGS sequence"/>
</dbReference>
<name>A0A508Z873_LACRH</name>
<dbReference type="EMBL" id="JACCKI010000002">
    <property type="protein sequence ID" value="NZA04344.1"/>
    <property type="molecule type" value="Genomic_DNA"/>
</dbReference>
<comment type="caution">
    <text evidence="2">The sequence shown here is derived from an EMBL/GenBank/DDBJ whole genome shotgun (WGS) entry which is preliminary data.</text>
</comment>
<accession>A0A508Z873</accession>
<gene>
    <name evidence="3" type="ORF">E6L36_07110</name>
    <name evidence="2" type="ORF">H0N82_04250</name>
</gene>
<feature type="transmembrane region" description="Helical" evidence="1">
    <location>
        <begin position="144"/>
        <end position="163"/>
    </location>
</feature>
<evidence type="ECO:0000256" key="1">
    <source>
        <dbReference type="SAM" id="Phobius"/>
    </source>
</evidence>
<dbReference type="RefSeq" id="WP_005689520.1">
    <property type="nucleotide sequence ID" value="NZ_CABFNI010000030.1"/>
</dbReference>
<keyword evidence="1" id="KW-0812">Transmembrane</keyword>